<dbReference type="Proteomes" id="UP000033099">
    <property type="component" value="Chromosome"/>
</dbReference>
<gene>
    <name evidence="1" type="ORF">VO64_5242</name>
</gene>
<name>A0AAU8TTB2_9PSED</name>
<evidence type="ECO:0000313" key="2">
    <source>
        <dbReference type="Proteomes" id="UP000033099"/>
    </source>
</evidence>
<dbReference type="AlphaFoldDB" id="A0AAU8TTB2"/>
<protein>
    <recommendedName>
        <fullName evidence="3">Mobile element protein</fullName>
    </recommendedName>
</protein>
<accession>A0AAU8TTB2</accession>
<organism evidence="1 2">
    <name type="scientific">Pseudomonas synxantha</name>
    <dbReference type="NCBI Taxonomy" id="47883"/>
    <lineage>
        <taxon>Bacteria</taxon>
        <taxon>Pseudomonadati</taxon>
        <taxon>Pseudomonadota</taxon>
        <taxon>Gammaproteobacteria</taxon>
        <taxon>Pseudomonadales</taxon>
        <taxon>Pseudomonadaceae</taxon>
        <taxon>Pseudomonas</taxon>
    </lineage>
</organism>
<reference evidence="1 2" key="1">
    <citation type="journal article" date="2015" name="Genome Announc.">
        <title>Complete Genome Sequence of Biocontrol Strain Pseudomonas fluorescens LBUM223.</title>
        <authorList>
            <person name="Roquigny R."/>
            <person name="Arseneault T."/>
            <person name="Gadkar V.J."/>
            <person name="Novinscak A."/>
            <person name="Joly D.L."/>
            <person name="Filion M."/>
        </authorList>
    </citation>
    <scope>NUCLEOTIDE SEQUENCE [LARGE SCALE GENOMIC DNA]</scope>
    <source>
        <strain evidence="1 2">LBUM223</strain>
    </source>
</reference>
<proteinExistence type="predicted"/>
<evidence type="ECO:0008006" key="3">
    <source>
        <dbReference type="Google" id="ProtNLM"/>
    </source>
</evidence>
<sequence>MEHGVHDEFFLRYIRFKTRLYWPNLHGVVLREQKQIWSGVYRRL</sequence>
<dbReference type="KEGG" id="pfb:VO64_5242"/>
<evidence type="ECO:0000313" key="1">
    <source>
        <dbReference type="EMBL" id="AKA85788.1"/>
    </source>
</evidence>
<dbReference type="EMBL" id="CP011117">
    <property type="protein sequence ID" value="AKA85788.1"/>
    <property type="molecule type" value="Genomic_DNA"/>
</dbReference>